<keyword evidence="3" id="KW-0547">Nucleotide-binding</keyword>
<evidence type="ECO:0000313" key="7">
    <source>
        <dbReference type="EMBL" id="SFM60000.1"/>
    </source>
</evidence>
<evidence type="ECO:0000256" key="5">
    <source>
        <dbReference type="SAM" id="Coils"/>
    </source>
</evidence>
<dbReference type="InterPro" id="IPR017871">
    <property type="entry name" value="ABC_transporter-like_CS"/>
</dbReference>
<dbReference type="PROSITE" id="PS00211">
    <property type="entry name" value="ABC_TRANSPORTER_1"/>
    <property type="match status" value="1"/>
</dbReference>
<evidence type="ECO:0000256" key="1">
    <source>
        <dbReference type="ARBA" id="ARBA00022475"/>
    </source>
</evidence>
<dbReference type="InterPro" id="IPR027417">
    <property type="entry name" value="P-loop_NTPase"/>
</dbReference>
<dbReference type="InterPro" id="IPR050611">
    <property type="entry name" value="ABCF"/>
</dbReference>
<dbReference type="SUPFAM" id="SSF52540">
    <property type="entry name" value="P-loop containing nucleoside triphosphate hydrolases"/>
    <property type="match status" value="2"/>
</dbReference>
<evidence type="ECO:0000256" key="3">
    <source>
        <dbReference type="ARBA" id="ARBA00022741"/>
    </source>
</evidence>
<dbReference type="InterPro" id="IPR003593">
    <property type="entry name" value="AAA+_ATPase"/>
</dbReference>
<dbReference type="PANTHER" id="PTHR19211:SF6">
    <property type="entry name" value="BLL7188 PROTEIN"/>
    <property type="match status" value="1"/>
</dbReference>
<name>A0A1I4S6V6_9BURK</name>
<evidence type="ECO:0000259" key="6">
    <source>
        <dbReference type="PROSITE" id="PS50893"/>
    </source>
</evidence>
<reference evidence="7 8" key="1">
    <citation type="submission" date="2016-10" db="EMBL/GenBank/DDBJ databases">
        <authorList>
            <person name="de Groot N.N."/>
        </authorList>
    </citation>
    <scope>NUCLEOTIDE SEQUENCE [LARGE SCALE GENOMIC DNA]</scope>
    <source>
        <strain evidence="7 8">ATCC 43154</strain>
    </source>
</reference>
<keyword evidence="1" id="KW-0472">Membrane</keyword>
<dbReference type="EMBL" id="FOTW01000025">
    <property type="protein sequence ID" value="SFM60000.1"/>
    <property type="molecule type" value="Genomic_DNA"/>
</dbReference>
<sequence>MHTTTSIATYNASYRIDGTAVNIDDFTHTFYQRKIGIIGDNGSGKSTLLKMLAGRLLPQSGSVALSASICYCPQDHQGFDAETVAGILGVADKIGALRRIAGGGLAQADFDLLNDDWDVERNLRLRLEQYDLAGLEMERPFGALSAGQKTRLLLVRAILSKADFLLFDEPTNNLDIQARQNLYDFVAGTETGLLMVSHDRKLLRHCDEIIELSGMGVKVYGGDFDDYAEQKELQDKAVERQYEDAKQDCKKAQRAAQQALEAFDKKSSVGRKLFLDGKIDRISANGKRGRAEKTFGRMSNLEERMLASAGSRLDNAKQLREVKEAIHVALPKTSVPNGKVVLAVEALGYRHPGAGQALFDGLDLTMVGPERVALVGRNGVGKSTLLKLICAELAPTRGTATIGVARWSYLSQDIGMLRPGQTVLENFQRINADLSHHDCHHALAQFKFRNKDAQKLAGQLSGGERIRAGLACVLLSSTPPQLLLLDEPTNHLDLASLVALEDILNQYEGALLLVSHDATFLERVKVGRQVELAAA</sequence>
<evidence type="ECO:0000313" key="8">
    <source>
        <dbReference type="Proteomes" id="UP000199470"/>
    </source>
</evidence>
<dbReference type="PANTHER" id="PTHR19211">
    <property type="entry name" value="ATP-BINDING TRANSPORT PROTEIN-RELATED"/>
    <property type="match status" value="1"/>
</dbReference>
<keyword evidence="4" id="KW-0067">ATP-binding</keyword>
<keyword evidence="1" id="KW-1003">Cell membrane</keyword>
<dbReference type="GO" id="GO:0005524">
    <property type="term" value="F:ATP binding"/>
    <property type="evidence" value="ECO:0007669"/>
    <property type="project" value="UniProtKB-KW"/>
</dbReference>
<proteinExistence type="predicted"/>
<accession>A0A1I4S6V6</accession>
<dbReference type="Pfam" id="PF00005">
    <property type="entry name" value="ABC_tran"/>
    <property type="match status" value="2"/>
</dbReference>
<keyword evidence="2" id="KW-0677">Repeat</keyword>
<dbReference type="AlphaFoldDB" id="A0A1I4S6V6"/>
<feature type="domain" description="ABC transporter" evidence="6">
    <location>
        <begin position="7"/>
        <end position="240"/>
    </location>
</feature>
<dbReference type="CDD" id="cd03221">
    <property type="entry name" value="ABCF_EF-3"/>
    <property type="match status" value="2"/>
</dbReference>
<protein>
    <submittedName>
        <fullName evidence="7">ATPase components of ABC transporters with duplicated ATPase domains</fullName>
    </submittedName>
</protein>
<dbReference type="InterPro" id="IPR003439">
    <property type="entry name" value="ABC_transporter-like_ATP-bd"/>
</dbReference>
<evidence type="ECO:0000256" key="4">
    <source>
        <dbReference type="ARBA" id="ARBA00022840"/>
    </source>
</evidence>
<gene>
    <name evidence="7" type="ORF">SAMN02982985_04634</name>
</gene>
<dbReference type="OrthoDB" id="9762051at2"/>
<organism evidence="7 8">
    <name type="scientific">Rugamonas rubra</name>
    <dbReference type="NCBI Taxonomy" id="758825"/>
    <lineage>
        <taxon>Bacteria</taxon>
        <taxon>Pseudomonadati</taxon>
        <taxon>Pseudomonadota</taxon>
        <taxon>Betaproteobacteria</taxon>
        <taxon>Burkholderiales</taxon>
        <taxon>Oxalobacteraceae</taxon>
        <taxon>Telluria group</taxon>
        <taxon>Rugamonas</taxon>
    </lineage>
</organism>
<evidence type="ECO:0000256" key="2">
    <source>
        <dbReference type="ARBA" id="ARBA00022737"/>
    </source>
</evidence>
<feature type="coiled-coil region" evidence="5">
    <location>
        <begin position="228"/>
        <end position="262"/>
    </location>
</feature>
<keyword evidence="5" id="KW-0175">Coiled coil</keyword>
<dbReference type="GO" id="GO:0016887">
    <property type="term" value="F:ATP hydrolysis activity"/>
    <property type="evidence" value="ECO:0007669"/>
    <property type="project" value="InterPro"/>
</dbReference>
<dbReference type="PROSITE" id="PS50893">
    <property type="entry name" value="ABC_TRANSPORTER_2"/>
    <property type="match status" value="2"/>
</dbReference>
<dbReference type="STRING" id="758825.SAMN02982985_04634"/>
<keyword evidence="8" id="KW-1185">Reference proteome</keyword>
<dbReference type="Gene3D" id="3.40.50.300">
    <property type="entry name" value="P-loop containing nucleotide triphosphate hydrolases"/>
    <property type="match status" value="2"/>
</dbReference>
<dbReference type="SMART" id="SM00382">
    <property type="entry name" value="AAA"/>
    <property type="match status" value="2"/>
</dbReference>
<feature type="domain" description="ABC transporter" evidence="6">
    <location>
        <begin position="342"/>
        <end position="533"/>
    </location>
</feature>
<dbReference type="Proteomes" id="UP000199470">
    <property type="component" value="Unassembled WGS sequence"/>
</dbReference>